<dbReference type="SUPFAM" id="SSF140990">
    <property type="entry name" value="FtsH protease domain-like"/>
    <property type="match status" value="1"/>
</dbReference>
<dbReference type="GO" id="GO:0008270">
    <property type="term" value="F:zinc ion binding"/>
    <property type="evidence" value="ECO:0007669"/>
    <property type="project" value="InterPro"/>
</dbReference>
<dbReference type="InterPro" id="IPR041569">
    <property type="entry name" value="AAA_lid_3"/>
</dbReference>
<feature type="domain" description="AAA+ ATPase" evidence="18">
    <location>
        <begin position="266"/>
        <end position="408"/>
    </location>
</feature>
<dbReference type="Pfam" id="PF17862">
    <property type="entry name" value="AAA_lid_3"/>
    <property type="match status" value="1"/>
</dbReference>
<dbReference type="EMBL" id="MTSL01000114">
    <property type="protein sequence ID" value="PJF18586.1"/>
    <property type="molecule type" value="Genomic_DNA"/>
</dbReference>
<keyword evidence="5" id="KW-0645">Protease</keyword>
<dbReference type="PROSITE" id="PS00674">
    <property type="entry name" value="AAA"/>
    <property type="match status" value="1"/>
</dbReference>
<proteinExistence type="inferred from homology"/>
<evidence type="ECO:0000256" key="5">
    <source>
        <dbReference type="ARBA" id="ARBA00022670"/>
    </source>
</evidence>
<dbReference type="GO" id="GO:0005524">
    <property type="term" value="F:ATP binding"/>
    <property type="evidence" value="ECO:0007669"/>
    <property type="project" value="UniProtKB-KW"/>
</dbReference>
<comment type="caution">
    <text evidence="19">The sequence shown here is derived from an EMBL/GenBank/DDBJ whole genome shotgun (WGS) entry which is preliminary data.</text>
</comment>
<evidence type="ECO:0000256" key="15">
    <source>
        <dbReference type="ARBA" id="ARBA00023136"/>
    </source>
</evidence>
<evidence type="ECO:0000256" key="2">
    <source>
        <dbReference type="ARBA" id="ARBA00004225"/>
    </source>
</evidence>
<dbReference type="Pfam" id="PF00004">
    <property type="entry name" value="AAA"/>
    <property type="match status" value="1"/>
</dbReference>
<evidence type="ECO:0000256" key="16">
    <source>
        <dbReference type="RuleBase" id="RU003651"/>
    </source>
</evidence>
<dbReference type="GO" id="GO:0005745">
    <property type="term" value="C:m-AAA complex"/>
    <property type="evidence" value="ECO:0007669"/>
    <property type="project" value="EnsemblFungi"/>
</dbReference>
<dbReference type="InterPro" id="IPR003959">
    <property type="entry name" value="ATPase_AAA_core"/>
</dbReference>
<evidence type="ECO:0000256" key="6">
    <source>
        <dbReference type="ARBA" id="ARBA00022692"/>
    </source>
</evidence>
<evidence type="ECO:0000313" key="20">
    <source>
        <dbReference type="Proteomes" id="UP000240830"/>
    </source>
</evidence>
<evidence type="ECO:0000256" key="7">
    <source>
        <dbReference type="ARBA" id="ARBA00022723"/>
    </source>
</evidence>
<evidence type="ECO:0000259" key="18">
    <source>
        <dbReference type="SMART" id="SM00382"/>
    </source>
</evidence>
<evidence type="ECO:0000256" key="9">
    <source>
        <dbReference type="ARBA" id="ARBA00022801"/>
    </source>
</evidence>
<dbReference type="PANTHER" id="PTHR43655">
    <property type="entry name" value="ATP-DEPENDENT PROTEASE"/>
    <property type="match status" value="1"/>
</dbReference>
<protein>
    <recommendedName>
        <fullName evidence="18">AAA+ ATPase domain-containing protein</fullName>
    </recommendedName>
</protein>
<dbReference type="InterPro" id="IPR003593">
    <property type="entry name" value="AAA+_ATPase"/>
</dbReference>
<dbReference type="GO" id="GO:0006465">
    <property type="term" value="P:signal peptide processing"/>
    <property type="evidence" value="ECO:0007669"/>
    <property type="project" value="EnsemblFungi"/>
</dbReference>
<name>A0A2H9TLH5_9FUNG</name>
<dbReference type="GO" id="GO:0140567">
    <property type="term" value="F:membrane protein dislocase activity"/>
    <property type="evidence" value="ECO:0007669"/>
    <property type="project" value="EnsemblFungi"/>
</dbReference>
<dbReference type="InterPro" id="IPR011546">
    <property type="entry name" value="Pept_M41_FtsH_extracell"/>
</dbReference>
<evidence type="ECO:0000256" key="8">
    <source>
        <dbReference type="ARBA" id="ARBA00022741"/>
    </source>
</evidence>
<feature type="region of interest" description="Disordered" evidence="17">
    <location>
        <begin position="25"/>
        <end position="66"/>
    </location>
</feature>
<keyword evidence="15" id="KW-0472">Membrane</keyword>
<comment type="similarity">
    <text evidence="4">In the N-terminal section; belongs to the AAA ATPase family.</text>
</comment>
<evidence type="ECO:0000256" key="11">
    <source>
        <dbReference type="ARBA" id="ARBA00022840"/>
    </source>
</evidence>
<sequence length="692" mass="76185">MSRRHYSGGHPRKLKDEEIARLGPISFRVVRGSGGGTREPEGRKEEPEEEDKGSKGRGGDKKNPMPDFSNVSWPAMLVGAAATWYLYQSMITPTHEITFPQFISDYLERGTVDRLVVFDKNIVRIVLKSGSASSLPVYFTIGSVDSFEKALEQAQDDLGTPKSQRVPISYEQSSPGPFTTLLQYAPTILTAYIFYSLWRASQRAGSGGAASIFNVGKSKAKLYNSETLVKVRFKDVAGMDEAKEEIMEFVQFLKEPAKYQRLGAKIPKGAILSGPPGTGKTLLAKATAGEADVPFLSVSGSEFVEMFVGVGSSRVRDLFNEAREMAPCIVFIDEIDAIGKARGRGGYLGGGGNDERENTLNQLLVEMDGFASTDQIIVLAGTNRPDVLDPALTRPGRFDRMIAIDKPDLKGRQDIFAVHLGPIKTRSDKAALSQRLAFLTPGFAGADIANVCNEAALIAARFNSDLVDDKHFDMAIERVIAGLEKKSRVLSPEEKRLVSYHEAGHAVAGWFLEHADPLLKVSIIPRGIGALGYAQYLPKDQYLYSRSQLADRMAMTLAGRVAEEMFFGHASVTTGARDDLQKVTKLAYSQIAIFGMNPRIGTLSFDEQSENSSLTQRPYSEETAKMIDEEARKMVAESYERTVALLSEKRAEVEKLALRLLEKEVLNREDVIELLGPRPFATKHAYDELAKK</sequence>
<dbReference type="GO" id="GO:0034982">
    <property type="term" value="P:mitochondrial protein processing"/>
    <property type="evidence" value="ECO:0007669"/>
    <property type="project" value="TreeGrafter"/>
</dbReference>
<evidence type="ECO:0000256" key="4">
    <source>
        <dbReference type="ARBA" id="ARBA00010550"/>
    </source>
</evidence>
<evidence type="ECO:0000256" key="1">
    <source>
        <dbReference type="ARBA" id="ARBA00001947"/>
    </source>
</evidence>
<keyword evidence="6" id="KW-0812">Transmembrane</keyword>
<dbReference type="GO" id="GO:0065003">
    <property type="term" value="P:protein-containing complex assembly"/>
    <property type="evidence" value="ECO:0007669"/>
    <property type="project" value="EnsemblFungi"/>
</dbReference>
<keyword evidence="9" id="KW-0378">Hydrolase</keyword>
<keyword evidence="8 16" id="KW-0547">Nucleotide-binding</keyword>
<gene>
    <name evidence="19" type="ORF">PSACC_01599</name>
</gene>
<evidence type="ECO:0000256" key="10">
    <source>
        <dbReference type="ARBA" id="ARBA00022833"/>
    </source>
</evidence>
<evidence type="ECO:0000256" key="17">
    <source>
        <dbReference type="SAM" id="MobiDB-lite"/>
    </source>
</evidence>
<evidence type="ECO:0000256" key="14">
    <source>
        <dbReference type="ARBA" id="ARBA00023128"/>
    </source>
</evidence>
<dbReference type="InterPro" id="IPR005936">
    <property type="entry name" value="FtsH"/>
</dbReference>
<dbReference type="GO" id="GO:0030163">
    <property type="term" value="P:protein catabolic process"/>
    <property type="evidence" value="ECO:0007669"/>
    <property type="project" value="EnsemblFungi"/>
</dbReference>
<dbReference type="HAMAP" id="MF_01458">
    <property type="entry name" value="FtsH"/>
    <property type="match status" value="1"/>
</dbReference>
<dbReference type="FunFam" id="1.20.58.760:FF:000003">
    <property type="entry name" value="AFG3-like AAA ATPase 2"/>
    <property type="match status" value="1"/>
</dbReference>
<dbReference type="FunFam" id="3.40.50.300:FF:000001">
    <property type="entry name" value="ATP-dependent zinc metalloprotease FtsH"/>
    <property type="match status" value="1"/>
</dbReference>
<comment type="similarity">
    <text evidence="3">In the C-terminal section; belongs to the peptidase M41 family.</text>
</comment>
<comment type="cofactor">
    <cofactor evidence="1">
        <name>Zn(2+)</name>
        <dbReference type="ChEBI" id="CHEBI:29105"/>
    </cofactor>
</comment>
<dbReference type="InterPro" id="IPR050928">
    <property type="entry name" value="ATP-dep_Zn_Metalloprotease"/>
</dbReference>
<dbReference type="InterPro" id="IPR037219">
    <property type="entry name" value="Peptidase_M41-like"/>
</dbReference>
<dbReference type="AlphaFoldDB" id="A0A2H9TLH5"/>
<dbReference type="GO" id="GO:0004222">
    <property type="term" value="F:metalloendopeptidase activity"/>
    <property type="evidence" value="ECO:0007669"/>
    <property type="project" value="InterPro"/>
</dbReference>
<evidence type="ECO:0000256" key="12">
    <source>
        <dbReference type="ARBA" id="ARBA00022989"/>
    </source>
</evidence>
<dbReference type="GO" id="GO:0097002">
    <property type="term" value="C:mitochondrial inner boundary membrane"/>
    <property type="evidence" value="ECO:0007669"/>
    <property type="project" value="EnsemblFungi"/>
</dbReference>
<dbReference type="Gene3D" id="1.10.8.60">
    <property type="match status" value="1"/>
</dbReference>
<dbReference type="SUPFAM" id="SSF52540">
    <property type="entry name" value="P-loop containing nucleoside triphosphate hydrolases"/>
    <property type="match status" value="1"/>
</dbReference>
<keyword evidence="10" id="KW-0862">Zinc</keyword>
<dbReference type="PANTHER" id="PTHR43655:SF2">
    <property type="entry name" value="AFG3 LIKE MATRIX AAA PEPTIDASE SUBUNIT 2, ISOFORM A"/>
    <property type="match status" value="1"/>
</dbReference>
<dbReference type="GO" id="GO:0016887">
    <property type="term" value="F:ATP hydrolysis activity"/>
    <property type="evidence" value="ECO:0007669"/>
    <property type="project" value="EnsemblFungi"/>
</dbReference>
<dbReference type="FunFam" id="1.10.8.60:FF:000019">
    <property type="entry name" value="AFG3-like AAA ATPase 2"/>
    <property type="match status" value="1"/>
</dbReference>
<keyword evidence="20" id="KW-1185">Reference proteome</keyword>
<dbReference type="CDD" id="cd19501">
    <property type="entry name" value="RecA-like_FtsH"/>
    <property type="match status" value="1"/>
</dbReference>
<feature type="region of interest" description="Disordered" evidence="17">
    <location>
        <begin position="1"/>
        <end position="20"/>
    </location>
</feature>
<dbReference type="SMART" id="SM00382">
    <property type="entry name" value="AAA"/>
    <property type="match status" value="1"/>
</dbReference>
<dbReference type="STRING" id="1246581.A0A2H9TLH5"/>
<dbReference type="Pfam" id="PF01434">
    <property type="entry name" value="Peptidase_M41"/>
    <property type="match status" value="1"/>
</dbReference>
<organism evidence="19 20">
    <name type="scientific">Paramicrosporidium saccamoebae</name>
    <dbReference type="NCBI Taxonomy" id="1246581"/>
    <lineage>
        <taxon>Eukaryota</taxon>
        <taxon>Fungi</taxon>
        <taxon>Fungi incertae sedis</taxon>
        <taxon>Cryptomycota</taxon>
        <taxon>Cryptomycota incertae sedis</taxon>
        <taxon>Paramicrosporidium</taxon>
    </lineage>
</organism>
<accession>A0A2H9TLH5</accession>
<dbReference type="Gene3D" id="1.20.58.760">
    <property type="entry name" value="Peptidase M41"/>
    <property type="match status" value="1"/>
</dbReference>
<keyword evidence="14" id="KW-0496">Mitochondrion</keyword>
<evidence type="ECO:0000313" key="19">
    <source>
        <dbReference type="EMBL" id="PJF18586.1"/>
    </source>
</evidence>
<dbReference type="InterPro" id="IPR000642">
    <property type="entry name" value="Peptidase_M41"/>
</dbReference>
<dbReference type="Pfam" id="PF06480">
    <property type="entry name" value="FtsH_ext"/>
    <property type="match status" value="1"/>
</dbReference>
<dbReference type="Gene3D" id="3.40.1690.20">
    <property type="match status" value="1"/>
</dbReference>
<dbReference type="GO" id="GO:0030150">
    <property type="term" value="P:protein import into mitochondrial matrix"/>
    <property type="evidence" value="ECO:0007669"/>
    <property type="project" value="EnsemblFungi"/>
</dbReference>
<reference evidence="19 20" key="1">
    <citation type="submission" date="2016-10" db="EMBL/GenBank/DDBJ databases">
        <title>The genome of Paramicrosporidium saccamoebae is the missing link in understanding Cryptomycota and Microsporidia evolution.</title>
        <authorList>
            <person name="Quandt C.A."/>
            <person name="Beaudet D."/>
            <person name="Corsaro D."/>
            <person name="Michel R."/>
            <person name="Corradi N."/>
            <person name="James T."/>
        </authorList>
    </citation>
    <scope>NUCLEOTIDE SEQUENCE [LARGE SCALE GENOMIC DNA]</scope>
    <source>
        <strain evidence="19 20">KSL3</strain>
    </source>
</reference>
<dbReference type="GO" id="GO:0004176">
    <property type="term" value="F:ATP-dependent peptidase activity"/>
    <property type="evidence" value="ECO:0007669"/>
    <property type="project" value="InterPro"/>
</dbReference>
<comment type="subcellular location">
    <subcellularLocation>
        <location evidence="2">Mitochondrion membrane</location>
        <topology evidence="2">Multi-pass membrane protein</topology>
    </subcellularLocation>
</comment>
<dbReference type="Proteomes" id="UP000240830">
    <property type="component" value="Unassembled WGS sequence"/>
</dbReference>
<dbReference type="InterPro" id="IPR027417">
    <property type="entry name" value="P-loop_NTPase"/>
</dbReference>
<dbReference type="InterPro" id="IPR003960">
    <property type="entry name" value="ATPase_AAA_CS"/>
</dbReference>
<keyword evidence="7" id="KW-0479">Metal-binding</keyword>
<evidence type="ECO:0000256" key="13">
    <source>
        <dbReference type="ARBA" id="ARBA00023049"/>
    </source>
</evidence>
<comment type="similarity">
    <text evidence="16">Belongs to the AAA ATPase family.</text>
</comment>
<dbReference type="OrthoDB" id="1413014at2759"/>
<evidence type="ECO:0000256" key="3">
    <source>
        <dbReference type="ARBA" id="ARBA00010044"/>
    </source>
</evidence>
<dbReference type="NCBIfam" id="TIGR01241">
    <property type="entry name" value="FtsH_fam"/>
    <property type="match status" value="1"/>
</dbReference>
<feature type="compositionally biased region" description="Basic and acidic residues" evidence="17">
    <location>
        <begin position="38"/>
        <end position="64"/>
    </location>
</feature>
<keyword evidence="11 16" id="KW-0067">ATP-binding</keyword>
<feature type="compositionally biased region" description="Basic residues" evidence="17">
    <location>
        <begin position="1"/>
        <end position="13"/>
    </location>
</feature>
<keyword evidence="12" id="KW-1133">Transmembrane helix</keyword>
<dbReference type="Gene3D" id="3.40.50.300">
    <property type="entry name" value="P-loop containing nucleotide triphosphate hydrolases"/>
    <property type="match status" value="1"/>
</dbReference>
<keyword evidence="13" id="KW-0482">Metalloprotease</keyword>